<dbReference type="AlphaFoldDB" id="A0A418LZ51"/>
<keyword evidence="3" id="KW-1185">Reference proteome</keyword>
<dbReference type="Gene3D" id="3.10.450.50">
    <property type="match status" value="1"/>
</dbReference>
<dbReference type="RefSeq" id="WP_119670885.1">
    <property type="nucleotide sequence ID" value="NZ_QXED01000010.1"/>
</dbReference>
<evidence type="ECO:0000313" key="3">
    <source>
        <dbReference type="Proteomes" id="UP000283523"/>
    </source>
</evidence>
<dbReference type="PANTHER" id="PTHR41252">
    <property type="entry name" value="BLR2505 PROTEIN"/>
    <property type="match status" value="1"/>
</dbReference>
<dbReference type="InterPro" id="IPR032710">
    <property type="entry name" value="NTF2-like_dom_sf"/>
</dbReference>
<dbReference type="InterPro" id="IPR037401">
    <property type="entry name" value="SnoaL-like"/>
</dbReference>
<evidence type="ECO:0000259" key="1">
    <source>
        <dbReference type="Pfam" id="PF12680"/>
    </source>
</evidence>
<name>A0A418LZ51_9BACT</name>
<evidence type="ECO:0000313" key="2">
    <source>
        <dbReference type="EMBL" id="RIV18647.1"/>
    </source>
</evidence>
<accession>A0A418LZ51</accession>
<sequence length="136" mass="15190">MSTSNLAVVQAIYQAVARNDLPTVLQSLDEHVITHQATSLPYGGTYQGHDGFMQMGTAIFNIWDGFQTTPDEFLDAGDWVIVRAIMRGKAHQTGRPLDMPLTELWRLQDGKVKEIIPFYWDTAATVQLLDPTPTLT</sequence>
<comment type="caution">
    <text evidence="2">The sequence shown here is derived from an EMBL/GenBank/DDBJ whole genome shotgun (WGS) entry which is preliminary data.</text>
</comment>
<reference evidence="2 3" key="1">
    <citation type="submission" date="2018-08" db="EMBL/GenBank/DDBJ databases">
        <title>Fibrisoma montanum sp. nov., isolated from Danxia mountain soil.</title>
        <authorList>
            <person name="Huang Y."/>
        </authorList>
    </citation>
    <scope>NUCLEOTIDE SEQUENCE [LARGE SCALE GENOMIC DNA]</scope>
    <source>
        <strain evidence="2 3">HYT19</strain>
    </source>
</reference>
<dbReference type="Proteomes" id="UP000283523">
    <property type="component" value="Unassembled WGS sequence"/>
</dbReference>
<gene>
    <name evidence="2" type="ORF">DYU11_27120</name>
</gene>
<protein>
    <submittedName>
        <fullName evidence="2">Nuclear transport factor 2 family protein</fullName>
    </submittedName>
</protein>
<feature type="domain" description="SnoaL-like" evidence="1">
    <location>
        <begin position="9"/>
        <end position="114"/>
    </location>
</feature>
<dbReference type="SUPFAM" id="SSF54427">
    <property type="entry name" value="NTF2-like"/>
    <property type="match status" value="1"/>
</dbReference>
<dbReference type="PANTHER" id="PTHR41252:SF1">
    <property type="entry name" value="BLR2505 PROTEIN"/>
    <property type="match status" value="1"/>
</dbReference>
<dbReference type="EMBL" id="QXED01000010">
    <property type="protein sequence ID" value="RIV18647.1"/>
    <property type="molecule type" value="Genomic_DNA"/>
</dbReference>
<dbReference type="OrthoDB" id="956787at2"/>
<dbReference type="Pfam" id="PF12680">
    <property type="entry name" value="SnoaL_2"/>
    <property type="match status" value="1"/>
</dbReference>
<organism evidence="2 3">
    <name type="scientific">Fibrisoma montanum</name>
    <dbReference type="NCBI Taxonomy" id="2305895"/>
    <lineage>
        <taxon>Bacteria</taxon>
        <taxon>Pseudomonadati</taxon>
        <taxon>Bacteroidota</taxon>
        <taxon>Cytophagia</taxon>
        <taxon>Cytophagales</taxon>
        <taxon>Spirosomataceae</taxon>
        <taxon>Fibrisoma</taxon>
    </lineage>
</organism>
<proteinExistence type="predicted"/>